<proteinExistence type="predicted"/>
<dbReference type="InterPro" id="IPR036875">
    <property type="entry name" value="Znf_CCHC_sf"/>
</dbReference>
<organism evidence="4 5">
    <name type="scientific">Hibiscus sabdariffa</name>
    <name type="common">roselle</name>
    <dbReference type="NCBI Taxonomy" id="183260"/>
    <lineage>
        <taxon>Eukaryota</taxon>
        <taxon>Viridiplantae</taxon>
        <taxon>Streptophyta</taxon>
        <taxon>Embryophyta</taxon>
        <taxon>Tracheophyta</taxon>
        <taxon>Spermatophyta</taxon>
        <taxon>Magnoliopsida</taxon>
        <taxon>eudicotyledons</taxon>
        <taxon>Gunneridae</taxon>
        <taxon>Pentapetalae</taxon>
        <taxon>rosids</taxon>
        <taxon>malvids</taxon>
        <taxon>Malvales</taxon>
        <taxon>Malvaceae</taxon>
        <taxon>Malvoideae</taxon>
        <taxon>Hibiscus</taxon>
    </lineage>
</organism>
<reference evidence="4 5" key="1">
    <citation type="journal article" date="2024" name="G3 (Bethesda)">
        <title>Genome assembly of Hibiscus sabdariffa L. provides insights into metabolisms of medicinal natural products.</title>
        <authorList>
            <person name="Kim T."/>
        </authorList>
    </citation>
    <scope>NUCLEOTIDE SEQUENCE [LARGE SCALE GENOMIC DNA]</scope>
    <source>
        <strain evidence="4">TK-2024</strain>
        <tissue evidence="4">Old leaves</tissue>
    </source>
</reference>
<evidence type="ECO:0000259" key="3">
    <source>
        <dbReference type="PROSITE" id="PS50158"/>
    </source>
</evidence>
<keyword evidence="1" id="KW-0862">Zinc</keyword>
<accession>A0ABR2Q718</accession>
<evidence type="ECO:0000313" key="4">
    <source>
        <dbReference type="EMBL" id="KAK8996285.1"/>
    </source>
</evidence>
<comment type="caution">
    <text evidence="4">The sequence shown here is derived from an EMBL/GenBank/DDBJ whole genome shotgun (WGS) entry which is preliminary data.</text>
</comment>
<dbReference type="SUPFAM" id="SSF57756">
    <property type="entry name" value="Retrovirus zinc finger-like domains"/>
    <property type="match status" value="1"/>
</dbReference>
<keyword evidence="1" id="KW-0863">Zinc-finger</keyword>
<evidence type="ECO:0000256" key="1">
    <source>
        <dbReference type="PROSITE-ProRule" id="PRU00047"/>
    </source>
</evidence>
<evidence type="ECO:0000313" key="5">
    <source>
        <dbReference type="Proteomes" id="UP001396334"/>
    </source>
</evidence>
<dbReference type="PROSITE" id="PS50158">
    <property type="entry name" value="ZF_CCHC"/>
    <property type="match status" value="1"/>
</dbReference>
<keyword evidence="1" id="KW-0479">Metal-binding</keyword>
<protein>
    <recommendedName>
        <fullName evidence="3">CCHC-type domain-containing protein</fullName>
    </recommendedName>
</protein>
<gene>
    <name evidence="4" type="ORF">V6N11_076525</name>
</gene>
<feature type="region of interest" description="Disordered" evidence="2">
    <location>
        <begin position="1"/>
        <end position="45"/>
    </location>
</feature>
<dbReference type="Proteomes" id="UP001396334">
    <property type="component" value="Unassembled WGS sequence"/>
</dbReference>
<evidence type="ECO:0000256" key="2">
    <source>
        <dbReference type="SAM" id="MobiDB-lite"/>
    </source>
</evidence>
<dbReference type="EMBL" id="JBBPBN010000045">
    <property type="protein sequence ID" value="KAK8996285.1"/>
    <property type="molecule type" value="Genomic_DNA"/>
</dbReference>
<dbReference type="InterPro" id="IPR001878">
    <property type="entry name" value="Znf_CCHC"/>
</dbReference>
<feature type="domain" description="CCHC-type" evidence="3">
    <location>
        <begin position="164"/>
        <end position="179"/>
    </location>
</feature>
<keyword evidence="5" id="KW-1185">Reference proteome</keyword>
<name>A0ABR2Q718_9ROSI</name>
<sequence length="202" mass="22748">MIETFDPGVVNPRSSRKHRRLDDNPSDGGGESHPVGPIPPPSYKESLMKDTELTMHDANEIFDDEDVEILEGDVTRSRVDGIISIDFFDRVRSLAEKSMDQTLVVKLLGRWIGYTTLRTKIYEIWKPLQALRLMDIDNLQPLLNRAAVVVRILDIHPTSDTVICFHCGRYGHVQETCPDLSPTLVRADPAMEQGPVNQSEAL</sequence>